<dbReference type="EMBL" id="FJUW01000051">
    <property type="protein sequence ID" value="CZT09659.1"/>
    <property type="molecule type" value="Genomic_DNA"/>
</dbReference>
<evidence type="ECO:0000313" key="3">
    <source>
        <dbReference type="Proteomes" id="UP000178129"/>
    </source>
</evidence>
<comment type="caution">
    <text evidence="2">The sequence shown here is derived from an EMBL/GenBank/DDBJ whole genome shotgun (WGS) entry which is preliminary data.</text>
</comment>
<evidence type="ECO:0000313" key="2">
    <source>
        <dbReference type="EMBL" id="CZT09659.1"/>
    </source>
</evidence>
<evidence type="ECO:0000256" key="1">
    <source>
        <dbReference type="SAM" id="MobiDB-lite"/>
    </source>
</evidence>
<gene>
    <name evidence="2" type="ORF">RCO7_15037</name>
</gene>
<dbReference type="InParanoid" id="A0A1E1LIP2"/>
<reference evidence="3" key="1">
    <citation type="submission" date="2016-03" db="EMBL/GenBank/DDBJ databases">
        <authorList>
            <person name="Ploux O."/>
        </authorList>
    </citation>
    <scope>NUCLEOTIDE SEQUENCE [LARGE SCALE GENOMIC DNA]</scope>
    <source>
        <strain evidence="3">UK7</strain>
    </source>
</reference>
<sequence>MIASSAPDAASSSKSSDSSSKPPSGSSSEVAIRHHTNWCKEWTNHPRYTCLRLLFGLTLINYSWVACRHDKCKECVEMTEARWAERFPY</sequence>
<accession>A0A1E1LIP2</accession>
<organism evidence="2 3">
    <name type="scientific">Rhynchosporium graminicola</name>
    <dbReference type="NCBI Taxonomy" id="2792576"/>
    <lineage>
        <taxon>Eukaryota</taxon>
        <taxon>Fungi</taxon>
        <taxon>Dikarya</taxon>
        <taxon>Ascomycota</taxon>
        <taxon>Pezizomycotina</taxon>
        <taxon>Leotiomycetes</taxon>
        <taxon>Helotiales</taxon>
        <taxon>Ploettnerulaceae</taxon>
        <taxon>Rhynchosporium</taxon>
    </lineage>
</organism>
<dbReference type="AlphaFoldDB" id="A0A1E1LIP2"/>
<name>A0A1E1LIP2_9HELO</name>
<feature type="compositionally biased region" description="Low complexity" evidence="1">
    <location>
        <begin position="1"/>
        <end position="28"/>
    </location>
</feature>
<keyword evidence="3" id="KW-1185">Reference proteome</keyword>
<protein>
    <submittedName>
        <fullName evidence="2">Uncharacterized protein</fullName>
    </submittedName>
</protein>
<proteinExistence type="predicted"/>
<feature type="region of interest" description="Disordered" evidence="1">
    <location>
        <begin position="1"/>
        <end position="29"/>
    </location>
</feature>
<dbReference type="Proteomes" id="UP000178129">
    <property type="component" value="Unassembled WGS sequence"/>
</dbReference>